<dbReference type="PANTHER" id="PTHR12455:SF0">
    <property type="entry name" value="NUCLEOLAR COMPLEX PROTEIN 4 HOMOLOG"/>
    <property type="match status" value="1"/>
</dbReference>
<feature type="region of interest" description="Disordered" evidence="2">
    <location>
        <begin position="1"/>
        <end position="30"/>
    </location>
</feature>
<keyword evidence="5" id="KW-1185">Reference proteome</keyword>
<dbReference type="VEuPathDB" id="FungiDB:CXQ85_001945"/>
<reference evidence="4 5" key="1">
    <citation type="submission" date="2017-12" db="EMBL/GenBank/DDBJ databases">
        <title>Genome Sequence of a Multidrug-Resistant Candida haemulonii Isolate from a Patient with Chronic Leg Ulcers in Israel.</title>
        <authorList>
            <person name="Chow N.A."/>
            <person name="Gade L."/>
            <person name="Batra D."/>
            <person name="Rowe L.A."/>
            <person name="Ben-Ami R."/>
            <person name="Loparev V.N."/>
            <person name="Litvintseva A.P."/>
        </authorList>
    </citation>
    <scope>NUCLEOTIDE SEQUENCE [LARGE SCALE GENOMIC DNA]</scope>
    <source>
        <strain evidence="4 5">B11899</strain>
    </source>
</reference>
<dbReference type="EMBL" id="PKFO01000003">
    <property type="protein sequence ID" value="PVH20163.1"/>
    <property type="molecule type" value="Genomic_DNA"/>
</dbReference>
<dbReference type="GeneID" id="37007276"/>
<evidence type="ECO:0000313" key="5">
    <source>
        <dbReference type="Proteomes" id="UP000244309"/>
    </source>
</evidence>
<evidence type="ECO:0000259" key="3">
    <source>
        <dbReference type="Pfam" id="PF03914"/>
    </source>
</evidence>
<comment type="caution">
    <text evidence="4">The sequence shown here is derived from an EMBL/GenBank/DDBJ whole genome shotgun (WGS) entry which is preliminary data.</text>
</comment>
<organism evidence="4 5">
    <name type="scientific">Candidozyma haemuli</name>
    <dbReference type="NCBI Taxonomy" id="45357"/>
    <lineage>
        <taxon>Eukaryota</taxon>
        <taxon>Fungi</taxon>
        <taxon>Dikarya</taxon>
        <taxon>Ascomycota</taxon>
        <taxon>Saccharomycotina</taxon>
        <taxon>Pichiomycetes</taxon>
        <taxon>Metschnikowiaceae</taxon>
        <taxon>Candidozyma</taxon>
    </lineage>
</organism>
<comment type="similarity">
    <text evidence="1">Belongs to the CBF/MAK21 family.</text>
</comment>
<protein>
    <recommendedName>
        <fullName evidence="3">CCAAT-binding factor domain-containing protein</fullName>
    </recommendedName>
</protein>
<dbReference type="GO" id="GO:0030692">
    <property type="term" value="C:Noc4p-Nop14p complex"/>
    <property type="evidence" value="ECO:0007669"/>
    <property type="project" value="TreeGrafter"/>
</dbReference>
<dbReference type="RefSeq" id="XP_025341103.1">
    <property type="nucleotide sequence ID" value="XM_025485638.1"/>
</dbReference>
<proteinExistence type="inferred from homology"/>
<dbReference type="Pfam" id="PF03914">
    <property type="entry name" value="CBF"/>
    <property type="match status" value="1"/>
</dbReference>
<dbReference type="OrthoDB" id="10263185at2759"/>
<gene>
    <name evidence="4" type="ORF">CXQ85_001945</name>
</gene>
<dbReference type="InterPro" id="IPR027193">
    <property type="entry name" value="Noc4"/>
</dbReference>
<evidence type="ECO:0000256" key="2">
    <source>
        <dbReference type="SAM" id="MobiDB-lite"/>
    </source>
</evidence>
<dbReference type="InterPro" id="IPR005612">
    <property type="entry name" value="CCAAT-binding_factor"/>
</dbReference>
<feature type="domain" description="CCAAT-binding factor" evidence="3">
    <location>
        <begin position="327"/>
        <end position="476"/>
    </location>
</feature>
<evidence type="ECO:0000313" key="4">
    <source>
        <dbReference type="EMBL" id="PVH20163.1"/>
    </source>
</evidence>
<dbReference type="Proteomes" id="UP000244309">
    <property type="component" value="Unassembled WGS sequence"/>
</dbReference>
<name>A0A2V1AS95_9ASCO</name>
<dbReference type="PANTHER" id="PTHR12455">
    <property type="entry name" value="NUCLEOLAR COMPLEX PROTEIN 4"/>
    <property type="match status" value="1"/>
</dbReference>
<evidence type="ECO:0000256" key="1">
    <source>
        <dbReference type="ARBA" id="ARBA00007797"/>
    </source>
</evidence>
<dbReference type="AlphaFoldDB" id="A0A2V1AS95"/>
<sequence length="537" mass="61878">MAKKRVSKGAAPASKRAKAVEKKSEVKDDSKKVELLPPPIIERMASDVIDEHKFNNLAALLQQLELTKSKLLNEEDSETDSVEAALNGLSKAFQFLIMHRMMDQTKDEKKNIVASWIKDKYEKFRAYLCWLVNTRLAEESKLQTEAVTIFLDLVKEETEVRNAFAIDTYQELVHALVSSNAGTGLRNPVIYAFFVHYLEYEDLQVNFFHDALAEKLEEWSGLEGPTKDRIFSNFFAFLSDQLLEEDEEDSGNFTSAEPVSDDYKGFKENFQKCFLAAVRMPDLSADQYKLMLNSMPRCILPYLSSPASLMDFLTDSFDQEEDEIVPLLVINSLWELMKEYNLEYPDFFTKLYSLLTPSLLYTRYRARFFRSLDLFLSSTHLSANLVASFIKKLARLAISASAPGVVIVFPFIYNLLKRHPSCMILLQNSEGKQNPDYKDTFDEKEKNPLKTGALGSSLWELETLQSHYHPNIATLAKIFSEPFRKPSYNMEDFLDWTYKSLLDSEEKRKYKGLAALEYEEWETLFGKENAFVEGWEL</sequence>
<accession>A0A2V1AS95</accession>
<feature type="compositionally biased region" description="Basic and acidic residues" evidence="2">
    <location>
        <begin position="18"/>
        <end position="30"/>
    </location>
</feature>
<dbReference type="STRING" id="45357.A0A2V1AS95"/>
<dbReference type="GO" id="GO:0032040">
    <property type="term" value="C:small-subunit processome"/>
    <property type="evidence" value="ECO:0007669"/>
    <property type="project" value="TreeGrafter"/>
</dbReference>
<dbReference type="GO" id="GO:0042254">
    <property type="term" value="P:ribosome biogenesis"/>
    <property type="evidence" value="ECO:0007669"/>
    <property type="project" value="InterPro"/>
</dbReference>